<protein>
    <submittedName>
        <fullName evidence="1">Uncharacterized protein</fullName>
    </submittedName>
</protein>
<dbReference type="EMBL" id="WLZY01000002">
    <property type="protein sequence ID" value="NDL57008.1"/>
    <property type="molecule type" value="Genomic_DNA"/>
</dbReference>
<comment type="caution">
    <text evidence="1">The sequence shown here is derived from an EMBL/GenBank/DDBJ whole genome shotgun (WGS) entry which is preliminary data.</text>
</comment>
<dbReference type="Proteomes" id="UP000460435">
    <property type="component" value="Unassembled WGS sequence"/>
</dbReference>
<evidence type="ECO:0000313" key="1">
    <source>
        <dbReference type="EMBL" id="NDL57008.1"/>
    </source>
</evidence>
<dbReference type="RefSeq" id="WP_162449697.1">
    <property type="nucleotide sequence ID" value="NZ_WLZY01000002.1"/>
</dbReference>
<evidence type="ECO:0000313" key="2">
    <source>
        <dbReference type="Proteomes" id="UP000460435"/>
    </source>
</evidence>
<name>A0A7K3M3I3_9ACTN</name>
<reference evidence="1 2" key="1">
    <citation type="submission" date="2019-11" db="EMBL/GenBank/DDBJ databases">
        <authorList>
            <person name="Li X.-J."/>
            <person name="Feng X.-M."/>
        </authorList>
    </citation>
    <scope>NUCLEOTIDE SEQUENCE [LARGE SCALE GENOMIC DNA]</scope>
    <source>
        <strain evidence="1 2">XMNu-373</strain>
    </source>
</reference>
<sequence length="116" mass="12442">MNDTTQLHMQPFPAHLSEACEWLSAAERHDANPADAPAIRALITASEVLTALTDVAPPYPRVNERRPPLPLGAVLPTVHDALDRAATGAGTDVELRLRIAKAMRLLADHDPSDGVP</sequence>
<dbReference type="AlphaFoldDB" id="A0A7K3M3I3"/>
<proteinExistence type="predicted"/>
<gene>
    <name evidence="1" type="ORF">F7O44_07985</name>
</gene>
<organism evidence="1 2">
    <name type="scientific">Phytoactinopolyspora mesophila</name>
    <dbReference type="NCBI Taxonomy" id="2650750"/>
    <lineage>
        <taxon>Bacteria</taxon>
        <taxon>Bacillati</taxon>
        <taxon>Actinomycetota</taxon>
        <taxon>Actinomycetes</taxon>
        <taxon>Jiangellales</taxon>
        <taxon>Jiangellaceae</taxon>
        <taxon>Phytoactinopolyspora</taxon>
    </lineage>
</organism>
<keyword evidence="2" id="KW-1185">Reference proteome</keyword>
<accession>A0A7K3M3I3</accession>